<dbReference type="EMBL" id="OV696688">
    <property type="protein sequence ID" value="CAH1257273.1"/>
    <property type="molecule type" value="Genomic_DNA"/>
</dbReference>
<feature type="compositionally biased region" description="Polar residues" evidence="2">
    <location>
        <begin position="787"/>
        <end position="802"/>
    </location>
</feature>
<organism evidence="4 5">
    <name type="scientific">Branchiostoma lanceolatum</name>
    <name type="common">Common lancelet</name>
    <name type="synonym">Amphioxus lanceolatum</name>
    <dbReference type="NCBI Taxonomy" id="7740"/>
    <lineage>
        <taxon>Eukaryota</taxon>
        <taxon>Metazoa</taxon>
        <taxon>Chordata</taxon>
        <taxon>Cephalochordata</taxon>
        <taxon>Leptocardii</taxon>
        <taxon>Amphioxiformes</taxon>
        <taxon>Branchiostomatidae</taxon>
        <taxon>Branchiostoma</taxon>
    </lineage>
</organism>
<feature type="region of interest" description="Disordered" evidence="2">
    <location>
        <begin position="729"/>
        <end position="760"/>
    </location>
</feature>
<dbReference type="Pfam" id="PF18293">
    <property type="entry name" value="Caprin-1_dimer"/>
    <property type="match status" value="1"/>
</dbReference>
<gene>
    <name evidence="4" type="primary">CAPRIN1</name>
    <name evidence="4" type="ORF">BLAG_LOCUS15261</name>
</gene>
<feature type="compositionally biased region" description="Low complexity" evidence="2">
    <location>
        <begin position="433"/>
        <end position="443"/>
    </location>
</feature>
<sequence>MLGQNFGTVAAANLVSEEGGKEIMPSASSKPRPGSPQEHQNALQQVLNIVEKKVRNLEKRKQKLDGYRELAKKGEELNKDQLEAAAKYDEVTQCLELTNDFMKQFLTINAETQKLVKKAEKRQLLAQREVELKRVQDLLEIQHVLDLLGTDTVREDFKQGKPGAVPLTEAQLTQLDELYKVINPEAEEGTSFGSQQADASEHVLCLLDARDKEIAGTTYKDLRELLQEVVNCPYWDNTHAQPEPPAENGPAQEEQQEEEEEEVEEEAPPQQVPPQEEFVAVETEDITTVEETEVLKTSLVFERRVQEPLAPEPPQEPLLPNQTSASMADSMFAMTAAQQAMVVRPQRSLDEVLATVQGSFNFMQESLIDRETPTHSMDPAVVAAQPSMSGPPKPITPPPSVQQKEQSQQTGYPPQAPAQVPQAPRTITPPPTATTTQTQTNQTLYGQSYTGNAQLGQTSNNQYSSNSYGQSSSQYNAQNSQYNSQQSQYGSSTANSQYSSQQTSTNYQTSSSTQYGSQAVAGTQYGGQTGLTQMSNQQYNSQQWGVDTSSHTDQSLGKLGSSSLGSQSQGLSDHSLGNIGSSYNPPPTIPLPNDQSTMQTSQSYGLQDSSQAGQLSYTGHEASKMAALNDNNRIPLPNETPTIPMPNQNDVQVPKSSAGTNVNAAPFQSTMASYSMQGGENPQQMSPPQGQQYPAQTEQFGDATVTTGDSGGFQQSGLMTSQQHYRNQQPFQNRGGRGSRGGRGNSASFRGRGGMNGRGNARFNSAFTGFYQNSNPGYQGGFRGDQTFPNTYGQDQQRSYTRPQDGFPRGGRGGIGPRGAPRGAIAVGGRGGMRGMGSPRGGRGGFSKPPSSQPGAASPPQPQAVA</sequence>
<name>A0A8J9ZKR9_BRALA</name>
<comment type="similarity">
    <text evidence="1">Belongs to the caprin family.</text>
</comment>
<protein>
    <submittedName>
        <fullName evidence="4">CAPRIN1 protein</fullName>
    </submittedName>
</protein>
<dbReference type="AlphaFoldDB" id="A0A8J9ZKR9"/>
<evidence type="ECO:0000313" key="5">
    <source>
        <dbReference type="Proteomes" id="UP000838412"/>
    </source>
</evidence>
<dbReference type="Proteomes" id="UP000838412">
    <property type="component" value="Chromosome 3"/>
</dbReference>
<feature type="compositionally biased region" description="Gly residues" evidence="2">
    <location>
        <begin position="735"/>
        <end position="744"/>
    </location>
</feature>
<feature type="compositionally biased region" description="Low complexity" evidence="2">
    <location>
        <begin position="554"/>
        <end position="577"/>
    </location>
</feature>
<dbReference type="OrthoDB" id="10062814at2759"/>
<feature type="region of interest" description="Disordered" evidence="2">
    <location>
        <begin position="539"/>
        <end position="611"/>
    </location>
</feature>
<feature type="compositionally biased region" description="Pro residues" evidence="2">
    <location>
        <begin position="857"/>
        <end position="866"/>
    </location>
</feature>
<feature type="compositionally biased region" description="Pro residues" evidence="2">
    <location>
        <begin position="389"/>
        <end position="400"/>
    </location>
</feature>
<evidence type="ECO:0000313" key="4">
    <source>
        <dbReference type="EMBL" id="CAH1257273.1"/>
    </source>
</evidence>
<dbReference type="InterPro" id="IPR028816">
    <property type="entry name" value="Caprin"/>
</dbReference>
<dbReference type="InterPro" id="IPR041637">
    <property type="entry name" value="Caprin-1_dimer"/>
</dbReference>
<feature type="compositionally biased region" description="Polar residues" evidence="2">
    <location>
        <begin position="401"/>
        <end position="412"/>
    </location>
</feature>
<evidence type="ECO:0000259" key="3">
    <source>
        <dbReference type="Pfam" id="PF18293"/>
    </source>
</evidence>
<feature type="region of interest" description="Disordered" evidence="2">
    <location>
        <begin position="17"/>
        <end position="41"/>
    </location>
</feature>
<dbReference type="GO" id="GO:0005737">
    <property type="term" value="C:cytoplasm"/>
    <property type="evidence" value="ECO:0007669"/>
    <property type="project" value="TreeGrafter"/>
</dbReference>
<feature type="compositionally biased region" description="Polar residues" evidence="2">
    <location>
        <begin position="593"/>
        <end position="611"/>
    </location>
</feature>
<feature type="region of interest" description="Disordered" evidence="2">
    <location>
        <begin position="777"/>
        <end position="866"/>
    </location>
</feature>
<keyword evidence="5" id="KW-1185">Reference proteome</keyword>
<feature type="domain" description="Caprin-1 dimerization" evidence="3">
    <location>
        <begin position="121"/>
        <end position="236"/>
    </location>
</feature>
<feature type="compositionally biased region" description="Low complexity" evidence="2">
    <location>
        <begin position="846"/>
        <end position="856"/>
    </location>
</feature>
<feature type="compositionally biased region" description="Gly residues" evidence="2">
    <location>
        <begin position="808"/>
        <end position="817"/>
    </location>
</feature>
<dbReference type="GO" id="GO:0003723">
    <property type="term" value="F:RNA binding"/>
    <property type="evidence" value="ECO:0007669"/>
    <property type="project" value="TreeGrafter"/>
</dbReference>
<evidence type="ECO:0000256" key="2">
    <source>
        <dbReference type="SAM" id="MobiDB-lite"/>
    </source>
</evidence>
<evidence type="ECO:0000256" key="1">
    <source>
        <dbReference type="ARBA" id="ARBA00007950"/>
    </source>
</evidence>
<feature type="region of interest" description="Disordered" evidence="2">
    <location>
        <begin position="236"/>
        <end position="278"/>
    </location>
</feature>
<feature type="region of interest" description="Disordered" evidence="2">
    <location>
        <begin position="382"/>
        <end position="510"/>
    </location>
</feature>
<feature type="compositionally biased region" description="Polar residues" evidence="2">
    <location>
        <begin position="444"/>
        <end position="458"/>
    </location>
</feature>
<proteinExistence type="inferred from homology"/>
<dbReference type="PANTHER" id="PTHR22922:SF19">
    <property type="entry name" value="CAPRIN HOMOLOG"/>
    <property type="match status" value="1"/>
</dbReference>
<feature type="compositionally biased region" description="Acidic residues" evidence="2">
    <location>
        <begin position="254"/>
        <end position="267"/>
    </location>
</feature>
<accession>A0A8J9ZKR9</accession>
<feature type="compositionally biased region" description="Gly residues" evidence="2">
    <location>
        <begin position="826"/>
        <end position="845"/>
    </location>
</feature>
<feature type="compositionally biased region" description="Polar residues" evidence="2">
    <location>
        <begin position="539"/>
        <end position="553"/>
    </location>
</feature>
<reference evidence="4" key="1">
    <citation type="submission" date="2022-01" db="EMBL/GenBank/DDBJ databases">
        <authorList>
            <person name="Braso-Vives M."/>
        </authorList>
    </citation>
    <scope>NUCLEOTIDE SEQUENCE</scope>
</reference>
<feature type="compositionally biased region" description="Low complexity" evidence="2">
    <location>
        <begin position="459"/>
        <end position="510"/>
    </location>
</feature>
<feature type="compositionally biased region" description="Polar residues" evidence="2">
    <location>
        <begin position="639"/>
        <end position="696"/>
    </location>
</feature>
<feature type="region of interest" description="Disordered" evidence="2">
    <location>
        <begin position="631"/>
        <end position="696"/>
    </location>
</feature>
<dbReference type="PANTHER" id="PTHR22922">
    <property type="entry name" value="GPI-ANCHORED PROTEIN P137"/>
    <property type="match status" value="1"/>
</dbReference>
<feature type="compositionally biased region" description="Low complexity" evidence="2">
    <location>
        <begin position="417"/>
        <end position="426"/>
    </location>
</feature>